<dbReference type="Pfam" id="PF03009">
    <property type="entry name" value="GDPD"/>
    <property type="match status" value="1"/>
</dbReference>
<keyword evidence="5" id="KW-0378">Hydrolase</keyword>
<dbReference type="GO" id="GO:0006071">
    <property type="term" value="P:glycerol metabolic process"/>
    <property type="evidence" value="ECO:0007669"/>
    <property type="project" value="UniProtKB-KW"/>
</dbReference>
<evidence type="ECO:0000256" key="4">
    <source>
        <dbReference type="ARBA" id="ARBA00022798"/>
    </source>
</evidence>
<dbReference type="PANTHER" id="PTHR43620:SF7">
    <property type="entry name" value="GLYCEROPHOSPHODIESTER PHOSPHODIESTERASE GDPD5-RELATED"/>
    <property type="match status" value="1"/>
</dbReference>
<dbReference type="Gene3D" id="3.20.20.190">
    <property type="entry name" value="Phosphatidylinositol (PI) phosphodiesterase"/>
    <property type="match status" value="1"/>
</dbReference>
<dbReference type="AlphaFoldDB" id="A0A1H6WJB5"/>
<dbReference type="PROSITE" id="PS51704">
    <property type="entry name" value="GP_PDE"/>
    <property type="match status" value="1"/>
</dbReference>
<keyword evidence="10" id="KW-1185">Reference proteome</keyword>
<evidence type="ECO:0000256" key="6">
    <source>
        <dbReference type="ARBA" id="ARBA00047512"/>
    </source>
</evidence>
<dbReference type="GO" id="GO:0006629">
    <property type="term" value="P:lipid metabolic process"/>
    <property type="evidence" value="ECO:0007669"/>
    <property type="project" value="InterPro"/>
</dbReference>
<accession>A0A1H6WJB5</accession>
<organism evidence="9 10">
    <name type="scientific">Pseudomonas linyingensis</name>
    <dbReference type="NCBI Taxonomy" id="915471"/>
    <lineage>
        <taxon>Bacteria</taxon>
        <taxon>Pseudomonadati</taxon>
        <taxon>Pseudomonadota</taxon>
        <taxon>Gammaproteobacteria</taxon>
        <taxon>Pseudomonadales</taxon>
        <taxon>Pseudomonadaceae</taxon>
        <taxon>Pseudomonas</taxon>
    </lineage>
</organism>
<keyword evidence="3" id="KW-0732">Signal</keyword>
<evidence type="ECO:0000259" key="8">
    <source>
        <dbReference type="PROSITE" id="PS51704"/>
    </source>
</evidence>
<dbReference type="Proteomes" id="UP000242930">
    <property type="component" value="Unassembled WGS sequence"/>
</dbReference>
<dbReference type="InterPro" id="IPR017946">
    <property type="entry name" value="PLC-like_Pdiesterase_TIM-brl"/>
</dbReference>
<dbReference type="RefSeq" id="WP_090309453.1">
    <property type="nucleotide sequence ID" value="NZ_FNZE01000005.1"/>
</dbReference>
<reference evidence="10" key="1">
    <citation type="submission" date="2016-10" db="EMBL/GenBank/DDBJ databases">
        <authorList>
            <person name="Varghese N."/>
            <person name="Submissions S."/>
        </authorList>
    </citation>
    <scope>NUCLEOTIDE SEQUENCE [LARGE SCALE GENOMIC DNA]</scope>
    <source>
        <strain evidence="10">LMG 25967</strain>
    </source>
</reference>
<comment type="catalytic activity">
    <reaction evidence="6">
        <text>a sn-glycero-3-phosphodiester + H2O = an alcohol + sn-glycerol 3-phosphate + H(+)</text>
        <dbReference type="Rhea" id="RHEA:12969"/>
        <dbReference type="ChEBI" id="CHEBI:15377"/>
        <dbReference type="ChEBI" id="CHEBI:15378"/>
        <dbReference type="ChEBI" id="CHEBI:30879"/>
        <dbReference type="ChEBI" id="CHEBI:57597"/>
        <dbReference type="ChEBI" id="CHEBI:83408"/>
        <dbReference type="EC" id="3.1.4.46"/>
    </reaction>
</comment>
<evidence type="ECO:0000256" key="1">
    <source>
        <dbReference type="ARBA" id="ARBA00007277"/>
    </source>
</evidence>
<feature type="region of interest" description="Disordered" evidence="7">
    <location>
        <begin position="300"/>
        <end position="320"/>
    </location>
</feature>
<dbReference type="EMBL" id="FNZE01000005">
    <property type="protein sequence ID" value="SEJ15806.1"/>
    <property type="molecule type" value="Genomic_DNA"/>
</dbReference>
<protein>
    <recommendedName>
        <fullName evidence="2">glycerophosphodiester phosphodiesterase</fullName>
        <ecNumber evidence="2">3.1.4.46</ecNumber>
    </recommendedName>
</protein>
<proteinExistence type="inferred from homology"/>
<dbReference type="EC" id="3.1.4.46" evidence="2"/>
<comment type="similarity">
    <text evidence="1">Belongs to the glycerophosphoryl diester phosphodiesterase family.</text>
</comment>
<dbReference type="STRING" id="915471.SAMN05216201_10598"/>
<dbReference type="CDD" id="cd08602">
    <property type="entry name" value="GDPD_ScGlpQ1_like"/>
    <property type="match status" value="1"/>
</dbReference>
<evidence type="ECO:0000256" key="3">
    <source>
        <dbReference type="ARBA" id="ARBA00022729"/>
    </source>
</evidence>
<feature type="domain" description="GP-PDE" evidence="8">
    <location>
        <begin position="38"/>
        <end position="387"/>
    </location>
</feature>
<keyword evidence="4" id="KW-0319">Glycerol metabolism</keyword>
<dbReference type="GO" id="GO:0008889">
    <property type="term" value="F:glycerophosphodiester phosphodiesterase activity"/>
    <property type="evidence" value="ECO:0007669"/>
    <property type="project" value="UniProtKB-EC"/>
</dbReference>
<sequence>MPQAAVSTLMLALVSALLLTACGGGTGVKYPTLDGARPLVIGHRGAAGYLPDHTLEGYRKAIELGADFIEPDLVATKDGALVARHEPNIIATTDVKDRPEFASRKTRRTVDDVEEEGWFVTDFTLAELKTLRAIQPFPDRDPAYNGKFQIPTFEEVLDLARSESARVGRSIGVYAETKHPTWHASLGLKLEDRLLDTLDRYGYTSRTSPVILQSFEVANLKYLRGKTQLRLVQLVDASDINADGSIQLAAPFDKPYDFAVAGDARTFASLLTPEGLKEISTYADGIGPWKPYLIPSRLLDDNRDGQPDDRNGDGQIDERDRVMMAPTDVVKDAHAAGLFVHPYTFRSEAKRLASDFKGDPAAEYRLFYNLGVDGVFSEFADHAKAARDN</sequence>
<evidence type="ECO:0000256" key="5">
    <source>
        <dbReference type="ARBA" id="ARBA00022801"/>
    </source>
</evidence>
<evidence type="ECO:0000256" key="7">
    <source>
        <dbReference type="SAM" id="MobiDB-lite"/>
    </source>
</evidence>
<gene>
    <name evidence="9" type="ORF">SAMN05216201_10598</name>
</gene>
<dbReference type="PANTHER" id="PTHR43620">
    <property type="entry name" value="GLYCEROPHOSPHORYL DIESTER PHOSPHODIESTERASE"/>
    <property type="match status" value="1"/>
</dbReference>
<dbReference type="InterPro" id="IPR030395">
    <property type="entry name" value="GP_PDE_dom"/>
</dbReference>
<name>A0A1H6WJB5_9PSED</name>
<evidence type="ECO:0000313" key="9">
    <source>
        <dbReference type="EMBL" id="SEJ15806.1"/>
    </source>
</evidence>
<dbReference type="SUPFAM" id="SSF51695">
    <property type="entry name" value="PLC-like phosphodiesterases"/>
    <property type="match status" value="1"/>
</dbReference>
<evidence type="ECO:0000256" key="2">
    <source>
        <dbReference type="ARBA" id="ARBA00012247"/>
    </source>
</evidence>
<evidence type="ECO:0000313" key="10">
    <source>
        <dbReference type="Proteomes" id="UP000242930"/>
    </source>
</evidence>
<dbReference type="OrthoDB" id="9795622at2"/>